<feature type="domain" description="Lysosome-associated membrane glycoprotein 2-like transmembrane" evidence="13">
    <location>
        <begin position="319"/>
        <end position="349"/>
    </location>
</feature>
<dbReference type="InterPro" id="IPR048528">
    <property type="entry name" value="Lamp2-like_luminal"/>
</dbReference>
<dbReference type="Pfam" id="PF01299">
    <property type="entry name" value="Lamp2-like_luminal"/>
    <property type="match status" value="1"/>
</dbReference>
<dbReference type="PANTHER" id="PTHR11506:SF2">
    <property type="entry name" value="MACROSIALIN"/>
    <property type="match status" value="1"/>
</dbReference>
<evidence type="ECO:0000313" key="15">
    <source>
        <dbReference type="Proteomes" id="UP000694569"/>
    </source>
</evidence>
<feature type="signal peptide" evidence="11">
    <location>
        <begin position="1"/>
        <end position="24"/>
    </location>
</feature>
<dbReference type="Proteomes" id="UP000694569">
    <property type="component" value="Unplaced"/>
</dbReference>
<evidence type="ECO:0000313" key="14">
    <source>
        <dbReference type="Ensembl" id="ENSLLEP00000003073.1"/>
    </source>
</evidence>
<dbReference type="GO" id="GO:0005886">
    <property type="term" value="C:plasma membrane"/>
    <property type="evidence" value="ECO:0007669"/>
    <property type="project" value="TreeGrafter"/>
</dbReference>
<evidence type="ECO:0000256" key="8">
    <source>
        <dbReference type="PROSITE-ProRule" id="PRU00740"/>
    </source>
</evidence>
<dbReference type="InterPro" id="IPR048524">
    <property type="entry name" value="Lamp2-like_TM"/>
</dbReference>
<dbReference type="AlphaFoldDB" id="A0A8C5LW01"/>
<dbReference type="Ensembl" id="ENSLLET00000003206.1">
    <property type="protein sequence ID" value="ENSLLEP00000003073.1"/>
    <property type="gene ID" value="ENSLLEG00000001970.1"/>
</dbReference>
<evidence type="ECO:0000259" key="12">
    <source>
        <dbReference type="Pfam" id="PF01299"/>
    </source>
</evidence>
<sequence length="351" mass="38541">MKVFKMLCSGCALFLFLFVSVCDGEQAPLYPTPSTQDATTHCFHCPTKKHTTTTHSTTHTIHPTTHNTTTEHTTHNTTTEHTTHNTTTEHTTHNTTTEHTTHNTTTEHTTHNTTTEHTTHNTTTEHTAHPTTHNTTTNYTTAHSNHTVTPYTTHGHITNSTEHPSPTTPPVADFFLNGTSGVCLRITALLEIRFNSTEKKVIPPPPLTKVSGNCSGDVANMTLLSSSVQLSLTFKKDRKDFYLAEVNVTVHRAGSKLSSAVTLKDMVTPLGRSYSCQHFSVDLINPVLEATNITAQAFDLKGGQYGTAMLCSNKPSMIVPIVVGVILLILVVIVVLAYLLGRRRHRGYQTL</sequence>
<evidence type="ECO:0000256" key="11">
    <source>
        <dbReference type="SAM" id="SignalP"/>
    </source>
</evidence>
<comment type="similarity">
    <text evidence="8">Belongs to the LAMP family.</text>
</comment>
<evidence type="ECO:0000256" key="2">
    <source>
        <dbReference type="ARBA" id="ARBA00022692"/>
    </source>
</evidence>
<evidence type="ECO:0000256" key="10">
    <source>
        <dbReference type="SAM" id="Phobius"/>
    </source>
</evidence>
<evidence type="ECO:0008006" key="16">
    <source>
        <dbReference type="Google" id="ProtNLM"/>
    </source>
</evidence>
<proteinExistence type="inferred from homology"/>
<name>A0A8C5LW01_9ANUR</name>
<evidence type="ECO:0000256" key="3">
    <source>
        <dbReference type="ARBA" id="ARBA00022729"/>
    </source>
</evidence>
<dbReference type="GeneTree" id="ENSGT00950000182899"/>
<comment type="caution">
    <text evidence="8">Lacks conserved residue(s) required for the propagation of feature annotation.</text>
</comment>
<comment type="subcellular location">
    <subcellularLocation>
        <location evidence="1">Endosome membrane</location>
        <topology evidence="1">Single-pass type I membrane protein</topology>
    </subcellularLocation>
    <subcellularLocation>
        <location evidence="8">Lysosome membrane</location>
        <topology evidence="8">Single-pass type I membrane protein</topology>
    </subcellularLocation>
</comment>
<feature type="transmembrane region" description="Helical" evidence="10">
    <location>
        <begin position="317"/>
        <end position="340"/>
    </location>
</feature>
<keyword evidence="2 8" id="KW-0812">Transmembrane</keyword>
<evidence type="ECO:0000256" key="4">
    <source>
        <dbReference type="ARBA" id="ARBA00022753"/>
    </source>
</evidence>
<keyword evidence="15" id="KW-1185">Reference proteome</keyword>
<protein>
    <recommendedName>
        <fullName evidence="16">Lysosomal-associated membrane protein 1</fullName>
    </recommendedName>
</protein>
<organism evidence="14 15">
    <name type="scientific">Leptobrachium leishanense</name>
    <name type="common">Leishan spiny toad</name>
    <dbReference type="NCBI Taxonomy" id="445787"/>
    <lineage>
        <taxon>Eukaryota</taxon>
        <taxon>Metazoa</taxon>
        <taxon>Chordata</taxon>
        <taxon>Craniata</taxon>
        <taxon>Vertebrata</taxon>
        <taxon>Euteleostomi</taxon>
        <taxon>Amphibia</taxon>
        <taxon>Batrachia</taxon>
        <taxon>Anura</taxon>
        <taxon>Pelobatoidea</taxon>
        <taxon>Megophryidae</taxon>
        <taxon>Leptobrachium</taxon>
    </lineage>
</organism>
<evidence type="ECO:0000259" key="13">
    <source>
        <dbReference type="Pfam" id="PF21222"/>
    </source>
</evidence>
<feature type="domain" description="Lysosome-associated membrane glycoprotein 2-like luminal" evidence="12">
    <location>
        <begin position="171"/>
        <end position="300"/>
    </location>
</feature>
<reference evidence="14" key="1">
    <citation type="submission" date="2025-08" db="UniProtKB">
        <authorList>
            <consortium name="Ensembl"/>
        </authorList>
    </citation>
    <scope>IDENTIFICATION</scope>
</reference>
<evidence type="ECO:0000256" key="6">
    <source>
        <dbReference type="ARBA" id="ARBA00023136"/>
    </source>
</evidence>
<keyword evidence="8" id="KW-0458">Lysosome</keyword>
<accession>A0A8C5LW01</accession>
<keyword evidence="3 11" id="KW-0732">Signal</keyword>
<dbReference type="PRINTS" id="PR00336">
    <property type="entry name" value="LYSASSOCTDMP"/>
</dbReference>
<dbReference type="Pfam" id="PF21222">
    <property type="entry name" value="Lamp2_2nd"/>
    <property type="match status" value="1"/>
</dbReference>
<dbReference type="Gene3D" id="2.40.160.110">
    <property type="match status" value="1"/>
</dbReference>
<reference evidence="14" key="2">
    <citation type="submission" date="2025-09" db="UniProtKB">
        <authorList>
            <consortium name="Ensembl"/>
        </authorList>
    </citation>
    <scope>IDENTIFICATION</scope>
</reference>
<keyword evidence="7" id="KW-0325">Glycoprotein</keyword>
<evidence type="ECO:0000256" key="9">
    <source>
        <dbReference type="SAM" id="MobiDB-lite"/>
    </source>
</evidence>
<dbReference type="InterPro" id="IPR002000">
    <property type="entry name" value="Lysosome-assoc_membr_glycop"/>
</dbReference>
<keyword evidence="5 10" id="KW-1133">Transmembrane helix</keyword>
<dbReference type="GO" id="GO:0072594">
    <property type="term" value="P:establishment of protein localization to organelle"/>
    <property type="evidence" value="ECO:0007669"/>
    <property type="project" value="TreeGrafter"/>
</dbReference>
<dbReference type="GO" id="GO:0031902">
    <property type="term" value="C:late endosome membrane"/>
    <property type="evidence" value="ECO:0007669"/>
    <property type="project" value="TreeGrafter"/>
</dbReference>
<feature type="chain" id="PRO_5034275672" description="Lysosomal-associated membrane protein 1" evidence="11">
    <location>
        <begin position="25"/>
        <end position="351"/>
    </location>
</feature>
<keyword evidence="4" id="KW-0967">Endosome</keyword>
<dbReference type="PANTHER" id="PTHR11506">
    <property type="entry name" value="LYSOSOME-ASSOCIATED MEMBRANE GLYCOPROTEIN"/>
    <property type="match status" value="1"/>
</dbReference>
<dbReference type="GO" id="GO:0005765">
    <property type="term" value="C:lysosomal membrane"/>
    <property type="evidence" value="ECO:0007669"/>
    <property type="project" value="UniProtKB-SubCell"/>
</dbReference>
<evidence type="ECO:0000256" key="7">
    <source>
        <dbReference type="ARBA" id="ARBA00023180"/>
    </source>
</evidence>
<keyword evidence="6 8" id="KW-0472">Membrane</keyword>
<dbReference type="PROSITE" id="PS51407">
    <property type="entry name" value="LAMP_3"/>
    <property type="match status" value="1"/>
</dbReference>
<dbReference type="OrthoDB" id="9428839at2759"/>
<evidence type="ECO:0000256" key="1">
    <source>
        <dbReference type="ARBA" id="ARBA00004530"/>
    </source>
</evidence>
<evidence type="ECO:0000256" key="5">
    <source>
        <dbReference type="ARBA" id="ARBA00022989"/>
    </source>
</evidence>
<feature type="region of interest" description="Disordered" evidence="9">
    <location>
        <begin position="53"/>
        <end position="140"/>
    </location>
</feature>